<evidence type="ECO:0000313" key="4">
    <source>
        <dbReference type="EMBL" id="SUS05666.1"/>
    </source>
</evidence>
<dbReference type="PROSITE" id="PS50206">
    <property type="entry name" value="RHODANESE_3"/>
    <property type="match status" value="2"/>
</dbReference>
<sequence>MADLREQALVSTARLAHALGRTDIKILDGSFHIPGSGRDSRAEYARCHIEGAQFFDIDGICDRSSPLPHMLPGADAFAETIGRMGIGSNDHVIVYDAPGSCAAPRVWWTFRVFGHDRVAVLDGGLAKWQAEGRAVTNAPTMHPRATFRATFRPHLVRSAANLIANLKEGANLENRREQVVDNRGPGRFAGLEPEPRPVRRLGHIPGSRNIPFFAFIDAERYGTWRDNAALARAFADAGVDLAGPLVGSCGSGVTAATTAFAAFLLGRDDVAVYDGSWAEWGNRDDTPIERDAA</sequence>
<evidence type="ECO:0000256" key="2">
    <source>
        <dbReference type="ARBA" id="ARBA00022737"/>
    </source>
</evidence>
<proteinExistence type="predicted"/>
<dbReference type="FunFam" id="3.40.250.10:FF:000015">
    <property type="entry name" value="Sulfurtransferase"/>
    <property type="match status" value="1"/>
</dbReference>
<dbReference type="GO" id="GO:0005739">
    <property type="term" value="C:mitochondrion"/>
    <property type="evidence" value="ECO:0007669"/>
    <property type="project" value="TreeGrafter"/>
</dbReference>
<reference evidence="4" key="1">
    <citation type="submission" date="2018-07" db="EMBL/GenBank/DDBJ databases">
        <authorList>
            <person name="Quirk P.G."/>
            <person name="Krulwich T.A."/>
        </authorList>
    </citation>
    <scope>NUCLEOTIDE SEQUENCE</scope>
</reference>
<dbReference type="EMBL" id="UIDG01000114">
    <property type="protein sequence ID" value="SUS05666.1"/>
    <property type="molecule type" value="Genomic_DNA"/>
</dbReference>
<feature type="domain" description="Rhodanese" evidence="3">
    <location>
        <begin position="173"/>
        <end position="289"/>
    </location>
</feature>
<dbReference type="GO" id="GO:0004792">
    <property type="term" value="F:thiosulfate-cyanide sulfurtransferase activity"/>
    <property type="evidence" value="ECO:0007669"/>
    <property type="project" value="InterPro"/>
</dbReference>
<dbReference type="SUPFAM" id="SSF52821">
    <property type="entry name" value="Rhodanese/Cell cycle control phosphatase"/>
    <property type="match status" value="2"/>
</dbReference>
<dbReference type="InterPro" id="IPR001763">
    <property type="entry name" value="Rhodanese-like_dom"/>
</dbReference>
<keyword evidence="1 4" id="KW-0808">Transferase</keyword>
<dbReference type="CDD" id="cd01448">
    <property type="entry name" value="TST_Repeat_1"/>
    <property type="match status" value="1"/>
</dbReference>
<dbReference type="PROSITE" id="PS00683">
    <property type="entry name" value="RHODANESE_2"/>
    <property type="match status" value="1"/>
</dbReference>
<dbReference type="Pfam" id="PF00581">
    <property type="entry name" value="Rhodanese"/>
    <property type="match status" value="2"/>
</dbReference>
<dbReference type="InterPro" id="IPR036873">
    <property type="entry name" value="Rhodanese-like_dom_sf"/>
</dbReference>
<protein>
    <submittedName>
        <fullName evidence="4">Sulfurtransferase</fullName>
    </submittedName>
</protein>
<dbReference type="InterPro" id="IPR045078">
    <property type="entry name" value="TST/MPST-like"/>
</dbReference>
<dbReference type="PANTHER" id="PTHR11364:SF27">
    <property type="entry name" value="SULFURTRANSFERASE"/>
    <property type="match status" value="1"/>
</dbReference>
<accession>A0A380TBB1</accession>
<organism evidence="4">
    <name type="scientific">metagenome</name>
    <dbReference type="NCBI Taxonomy" id="256318"/>
    <lineage>
        <taxon>unclassified sequences</taxon>
        <taxon>metagenomes</taxon>
    </lineage>
</organism>
<dbReference type="SMART" id="SM00450">
    <property type="entry name" value="RHOD"/>
    <property type="match status" value="2"/>
</dbReference>
<feature type="domain" description="Rhodanese" evidence="3">
    <location>
        <begin position="20"/>
        <end position="137"/>
    </location>
</feature>
<keyword evidence="2" id="KW-0677">Repeat</keyword>
<name>A0A380TBB1_9ZZZZ</name>
<gene>
    <name evidence="4" type="primary">sseA</name>
    <name evidence="4" type="ORF">DF3PB_2000005</name>
</gene>
<dbReference type="Gene3D" id="3.40.250.10">
    <property type="entry name" value="Rhodanese-like domain"/>
    <property type="match status" value="2"/>
</dbReference>
<dbReference type="CDD" id="cd01449">
    <property type="entry name" value="TST_Repeat_2"/>
    <property type="match status" value="1"/>
</dbReference>
<dbReference type="InterPro" id="IPR001307">
    <property type="entry name" value="Thiosulphate_STrfase_CS"/>
</dbReference>
<evidence type="ECO:0000256" key="1">
    <source>
        <dbReference type="ARBA" id="ARBA00022679"/>
    </source>
</evidence>
<dbReference type="PANTHER" id="PTHR11364">
    <property type="entry name" value="THIOSULFATE SULFERTANSFERASE"/>
    <property type="match status" value="1"/>
</dbReference>
<dbReference type="AlphaFoldDB" id="A0A380TBB1"/>
<evidence type="ECO:0000259" key="3">
    <source>
        <dbReference type="PROSITE" id="PS50206"/>
    </source>
</evidence>